<gene>
    <name evidence="1" type="ORF">H8S59_03215</name>
</gene>
<name>A0ABR7AV34_9PSED</name>
<accession>A0ABR7AV34</accession>
<protein>
    <submittedName>
        <fullName evidence="1">Uncharacterized protein</fullName>
    </submittedName>
</protein>
<dbReference type="EMBL" id="JACONW010000008">
    <property type="protein sequence ID" value="MBC3948777.1"/>
    <property type="molecule type" value="Genomic_DNA"/>
</dbReference>
<dbReference type="Proteomes" id="UP000651852">
    <property type="component" value="Unassembled WGS sequence"/>
</dbReference>
<sequence length="77" mass="8730">MAVRQDECFAAFGSSYRKACLRVRRVQVRVQEWTAAERKSAAALRYLIRFFIVKLTLFSITSAAHPMATCQAVDMSV</sequence>
<reference evidence="1 2" key="1">
    <citation type="submission" date="2020-08" db="EMBL/GenBank/DDBJ databases">
        <title>Putative novel bacterial strains isolated from necrotic wheat leaf tissues caused by Xanthomonas translucens.</title>
        <authorList>
            <person name="Tambong J.T."/>
        </authorList>
    </citation>
    <scope>NUCLEOTIDE SEQUENCE [LARGE SCALE GENOMIC DNA]</scope>
    <source>
        <strain evidence="1 2">DOAB 1069</strain>
    </source>
</reference>
<comment type="caution">
    <text evidence="1">The sequence shown here is derived from an EMBL/GenBank/DDBJ whole genome shotgun (WGS) entry which is preliminary data.</text>
</comment>
<evidence type="ECO:0000313" key="1">
    <source>
        <dbReference type="EMBL" id="MBC3948777.1"/>
    </source>
</evidence>
<organism evidence="1 2">
    <name type="scientific">Pseudomonas folii</name>
    <dbReference type="NCBI Taxonomy" id="2762593"/>
    <lineage>
        <taxon>Bacteria</taxon>
        <taxon>Pseudomonadati</taxon>
        <taxon>Pseudomonadota</taxon>
        <taxon>Gammaproteobacteria</taxon>
        <taxon>Pseudomonadales</taxon>
        <taxon>Pseudomonadaceae</taxon>
        <taxon>Pseudomonas</taxon>
    </lineage>
</organism>
<keyword evidence="2" id="KW-1185">Reference proteome</keyword>
<evidence type="ECO:0000313" key="2">
    <source>
        <dbReference type="Proteomes" id="UP000651852"/>
    </source>
</evidence>
<proteinExistence type="predicted"/>